<evidence type="ECO:0000313" key="4">
    <source>
        <dbReference type="Proteomes" id="UP000815677"/>
    </source>
</evidence>
<keyword evidence="2" id="KW-0472">Membrane</keyword>
<dbReference type="CDD" id="cd12087">
    <property type="entry name" value="TM_EGFR-like"/>
    <property type="match status" value="1"/>
</dbReference>
<evidence type="ECO:0000256" key="2">
    <source>
        <dbReference type="SAM" id="Phobius"/>
    </source>
</evidence>
<accession>A0ABQ0L035</accession>
<feature type="region of interest" description="Disordered" evidence="1">
    <location>
        <begin position="362"/>
        <end position="384"/>
    </location>
</feature>
<sequence length="384" mass="38596">MSATAEPELFTTTQVFPPASESSEWSVLSSEWGTAFSTPGQPPVSPAVNPQTISYIYDFNPGLQILTVFPQQTSASSSASPSSTASTTSPSSSSGSSAQATFGQSSATPAPSGNNISPPSHSSSNGALIGGVVAGVIVLLLLVGIAVWLLRRRRNTAKRESGPDAAWEYDDTVIPRPNSLLANGRPAGAPVSTSAGGFPPSTYTHERSASGSLPTDSFLPGPYSDASEVGGTSSDAGGVDNSTRSGSSVPGLPPGAGYGYAGAGVLQANHGPRDPEKLALARGQVQAASSSASRFSVANPAMANRGAPASLSQSSLAAAPASSSVGSSGSGPAGGSGSGSGETLMAQHVVALTQRVAELEAHIQHRNAEERQYATEEPPPLYNS</sequence>
<evidence type="ECO:0000256" key="1">
    <source>
        <dbReference type="SAM" id="MobiDB-lite"/>
    </source>
</evidence>
<feature type="compositionally biased region" description="Gly residues" evidence="1">
    <location>
        <begin position="328"/>
        <end position="340"/>
    </location>
</feature>
<feature type="region of interest" description="Disordered" evidence="1">
    <location>
        <begin position="320"/>
        <end position="346"/>
    </location>
</feature>
<feature type="transmembrane region" description="Helical" evidence="2">
    <location>
        <begin position="127"/>
        <end position="150"/>
    </location>
</feature>
<feature type="compositionally biased region" description="Polar residues" evidence="1">
    <location>
        <begin position="230"/>
        <end position="248"/>
    </location>
</feature>
<keyword evidence="2" id="KW-0812">Transmembrane</keyword>
<dbReference type="Gene3D" id="1.20.5.510">
    <property type="entry name" value="Single helix bin"/>
    <property type="match status" value="1"/>
</dbReference>
<dbReference type="EMBL" id="DF839781">
    <property type="protein sequence ID" value="GAT44506.1"/>
    <property type="molecule type" value="Genomic_DNA"/>
</dbReference>
<keyword evidence="4" id="KW-1185">Reference proteome</keyword>
<feature type="region of interest" description="Disordered" evidence="1">
    <location>
        <begin position="74"/>
        <end position="122"/>
    </location>
</feature>
<evidence type="ECO:0000313" key="3">
    <source>
        <dbReference type="EMBL" id="GAT44506.1"/>
    </source>
</evidence>
<proteinExistence type="predicted"/>
<name>A0ABQ0L035_MYCCL</name>
<organism evidence="3 4">
    <name type="scientific">Mycena chlorophos</name>
    <name type="common">Agaric fungus</name>
    <name type="synonym">Agaricus chlorophos</name>
    <dbReference type="NCBI Taxonomy" id="658473"/>
    <lineage>
        <taxon>Eukaryota</taxon>
        <taxon>Fungi</taxon>
        <taxon>Dikarya</taxon>
        <taxon>Basidiomycota</taxon>
        <taxon>Agaricomycotina</taxon>
        <taxon>Agaricomycetes</taxon>
        <taxon>Agaricomycetidae</taxon>
        <taxon>Agaricales</taxon>
        <taxon>Marasmiineae</taxon>
        <taxon>Mycenaceae</taxon>
        <taxon>Mycena</taxon>
    </lineage>
</organism>
<feature type="compositionally biased region" description="Low complexity" evidence="1">
    <location>
        <begin position="20"/>
        <end position="32"/>
    </location>
</feature>
<feature type="region of interest" description="Disordered" evidence="1">
    <location>
        <begin position="175"/>
        <end position="254"/>
    </location>
</feature>
<reference evidence="3" key="1">
    <citation type="submission" date="2014-09" db="EMBL/GenBank/DDBJ databases">
        <title>Genome sequence of the luminous mushroom Mycena chlorophos for searching fungal bioluminescence genes.</title>
        <authorList>
            <person name="Tanaka Y."/>
            <person name="Kasuga D."/>
            <person name="Oba Y."/>
            <person name="Hase S."/>
            <person name="Sato K."/>
            <person name="Oba Y."/>
            <person name="Sakakibara Y."/>
        </authorList>
    </citation>
    <scope>NUCLEOTIDE SEQUENCE</scope>
</reference>
<feature type="compositionally biased region" description="Basic and acidic residues" evidence="1">
    <location>
        <begin position="362"/>
        <end position="374"/>
    </location>
</feature>
<gene>
    <name evidence="3" type="ORF">MCHLO_02123</name>
</gene>
<feature type="region of interest" description="Disordered" evidence="1">
    <location>
        <begin position="1"/>
        <end position="45"/>
    </location>
</feature>
<keyword evidence="2" id="KW-1133">Transmembrane helix</keyword>
<dbReference type="Proteomes" id="UP000815677">
    <property type="component" value="Unassembled WGS sequence"/>
</dbReference>
<protein>
    <submittedName>
        <fullName evidence="3">Uncharacterized protein</fullName>
    </submittedName>
</protein>